<dbReference type="PANTHER" id="PTHR11505">
    <property type="entry name" value="L1 TRANSPOSABLE ELEMENT-RELATED"/>
    <property type="match status" value="1"/>
</dbReference>
<proteinExistence type="predicted"/>
<dbReference type="EMBL" id="JAWQEG010000992">
    <property type="protein sequence ID" value="KAK3883421.1"/>
    <property type="molecule type" value="Genomic_DNA"/>
</dbReference>
<reference evidence="2" key="1">
    <citation type="submission" date="2023-10" db="EMBL/GenBank/DDBJ databases">
        <title>Genome assemblies of two species of porcelain crab, Petrolisthes cinctipes and Petrolisthes manimaculis (Anomura: Porcellanidae).</title>
        <authorList>
            <person name="Angst P."/>
        </authorList>
    </citation>
    <scope>NUCLEOTIDE SEQUENCE</scope>
    <source>
        <strain evidence="2">PB745_01</strain>
        <tissue evidence="2">Gill</tissue>
    </source>
</reference>
<organism evidence="2 3">
    <name type="scientific">Petrolisthes cinctipes</name>
    <name type="common">Flat porcelain crab</name>
    <dbReference type="NCBI Taxonomy" id="88211"/>
    <lineage>
        <taxon>Eukaryota</taxon>
        <taxon>Metazoa</taxon>
        <taxon>Ecdysozoa</taxon>
        <taxon>Arthropoda</taxon>
        <taxon>Crustacea</taxon>
        <taxon>Multicrustacea</taxon>
        <taxon>Malacostraca</taxon>
        <taxon>Eumalacostraca</taxon>
        <taxon>Eucarida</taxon>
        <taxon>Decapoda</taxon>
        <taxon>Pleocyemata</taxon>
        <taxon>Anomura</taxon>
        <taxon>Galatheoidea</taxon>
        <taxon>Porcellanidae</taxon>
        <taxon>Petrolisthes</taxon>
    </lineage>
</organism>
<evidence type="ECO:0000256" key="1">
    <source>
        <dbReference type="SAM" id="MobiDB-lite"/>
    </source>
</evidence>
<accession>A0AAE1G143</accession>
<sequence>MDSDTLKVLLDSQNQAFRSALDIVVEQFNSRIASMESKISDITRSLDFSHAETVDLKGEVKLLQQTKRENNTIIEGLKNRVEDVMQRMNNQEDYSRRNNIRISGFKESPNGETWEQTAEQVSTLIQDKLQLPSAKLEHARRVGPVTRLAPRTIVARFEHFGDREAVTRNSRKLKGTGIFINEDLCPASQEKVKNQLPLMKQARTDGKIAYFKHTRLIIKERTGPQLPTDNGVAASGGGDEPPWTSNRSVVASGASAGVADVVPSATHDVAGGASAGASAGGGVVAGDDEVTTEAPVERVTSQHRLCRKDLRDRKKK</sequence>
<dbReference type="AlphaFoldDB" id="A0AAE1G143"/>
<comment type="caution">
    <text evidence="2">The sequence shown here is derived from an EMBL/GenBank/DDBJ whole genome shotgun (WGS) entry which is preliminary data.</text>
</comment>
<gene>
    <name evidence="2" type="ORF">Pcinc_012255</name>
</gene>
<feature type="region of interest" description="Disordered" evidence="1">
    <location>
        <begin position="272"/>
        <end position="316"/>
    </location>
</feature>
<dbReference type="InterPro" id="IPR004244">
    <property type="entry name" value="Transposase_22"/>
</dbReference>
<protein>
    <submittedName>
        <fullName evidence="2">Uncharacterized protein</fullName>
    </submittedName>
</protein>
<feature type="compositionally biased region" description="Basic and acidic residues" evidence="1">
    <location>
        <begin position="307"/>
        <end position="316"/>
    </location>
</feature>
<feature type="region of interest" description="Disordered" evidence="1">
    <location>
        <begin position="222"/>
        <end position="243"/>
    </location>
</feature>
<evidence type="ECO:0000313" key="2">
    <source>
        <dbReference type="EMBL" id="KAK3883421.1"/>
    </source>
</evidence>
<evidence type="ECO:0000313" key="3">
    <source>
        <dbReference type="Proteomes" id="UP001286313"/>
    </source>
</evidence>
<dbReference type="Proteomes" id="UP001286313">
    <property type="component" value="Unassembled WGS sequence"/>
</dbReference>
<keyword evidence="3" id="KW-1185">Reference proteome</keyword>
<dbReference type="Gene3D" id="3.30.70.1820">
    <property type="entry name" value="L1 transposable element, RRM domain"/>
    <property type="match status" value="1"/>
</dbReference>
<name>A0AAE1G143_PETCI</name>